<dbReference type="AlphaFoldDB" id="A0A3A6PNK1"/>
<keyword evidence="1" id="KW-0812">Transmembrane</keyword>
<dbReference type="Proteomes" id="UP000267798">
    <property type="component" value="Unassembled WGS sequence"/>
</dbReference>
<sequence>MIANKGNASKKIIMIAALGGAAALLWGALFVWAAGPLGQSPAQVEEPAVLYAGYDLEGIAEDMTMYVGDNSKVSRIASWLPSPDPGYMQRYIAIASSEQPYGLTLFYEPADPAGYGELPDAASDPEFARQSRNNAIVLFAMIGNVDRLTFAYRNTGAPDELIPSDYVPLLEYNRSDFAIEADFADKRNHVERLGQYLEQAQSEALAVSLRETGA</sequence>
<feature type="domain" description="DUF4825" evidence="2">
    <location>
        <begin position="62"/>
        <end position="155"/>
    </location>
</feature>
<feature type="transmembrane region" description="Helical" evidence="1">
    <location>
        <begin position="12"/>
        <end position="34"/>
    </location>
</feature>
<evidence type="ECO:0000313" key="4">
    <source>
        <dbReference type="Proteomes" id="UP000267798"/>
    </source>
</evidence>
<keyword evidence="4" id="KW-1185">Reference proteome</keyword>
<evidence type="ECO:0000259" key="2">
    <source>
        <dbReference type="Pfam" id="PF16107"/>
    </source>
</evidence>
<proteinExistence type="predicted"/>
<name>A0A3A6PNK1_9BACL</name>
<keyword evidence="1" id="KW-1133">Transmembrane helix</keyword>
<dbReference type="InterPro" id="IPR032250">
    <property type="entry name" value="DUF4825"/>
</dbReference>
<organism evidence="3 4">
    <name type="scientific">Paenibacillus pinisoli</name>
    <dbReference type="NCBI Taxonomy" id="1276110"/>
    <lineage>
        <taxon>Bacteria</taxon>
        <taxon>Bacillati</taxon>
        <taxon>Bacillota</taxon>
        <taxon>Bacilli</taxon>
        <taxon>Bacillales</taxon>
        <taxon>Paenibacillaceae</taxon>
        <taxon>Paenibacillus</taxon>
    </lineage>
</organism>
<comment type="caution">
    <text evidence="3">The sequence shown here is derived from an EMBL/GenBank/DDBJ whole genome shotgun (WGS) entry which is preliminary data.</text>
</comment>
<keyword evidence="1" id="KW-0472">Membrane</keyword>
<protein>
    <submittedName>
        <fullName evidence="3">DUF4825 domain-containing protein</fullName>
    </submittedName>
</protein>
<dbReference type="Pfam" id="PF16107">
    <property type="entry name" value="DUF4825"/>
    <property type="match status" value="1"/>
</dbReference>
<evidence type="ECO:0000313" key="3">
    <source>
        <dbReference type="EMBL" id="RJX38091.1"/>
    </source>
</evidence>
<dbReference type="RefSeq" id="WP_120112910.1">
    <property type="nucleotide sequence ID" value="NZ_QXQB01000004.1"/>
</dbReference>
<evidence type="ECO:0000256" key="1">
    <source>
        <dbReference type="SAM" id="Phobius"/>
    </source>
</evidence>
<gene>
    <name evidence="3" type="ORF">D3P09_18650</name>
</gene>
<reference evidence="3 4" key="1">
    <citation type="submission" date="2018-09" db="EMBL/GenBank/DDBJ databases">
        <title>Paenibacillus aracenensis nov. sp. isolated from a cave in southern Spain.</title>
        <authorList>
            <person name="Jurado V."/>
            <person name="Gutierrez-Patricio S."/>
            <person name="Gonzalez-Pimentel J.L."/>
            <person name="Miller A.Z."/>
            <person name="Laiz L."/>
            <person name="Saiz-Jimenez C."/>
        </authorList>
    </citation>
    <scope>NUCLEOTIDE SEQUENCE [LARGE SCALE GENOMIC DNA]</scope>
    <source>
        <strain evidence="3 4">JCM 19203</strain>
    </source>
</reference>
<dbReference type="OrthoDB" id="9770467at2"/>
<dbReference type="EMBL" id="QXQB01000004">
    <property type="protein sequence ID" value="RJX38091.1"/>
    <property type="molecule type" value="Genomic_DNA"/>
</dbReference>
<accession>A0A3A6PNK1</accession>